<keyword evidence="2" id="KW-1185">Reference proteome</keyword>
<dbReference type="EMBL" id="PUEC01000003">
    <property type="protein sequence ID" value="PWB03979.1"/>
    <property type="molecule type" value="Genomic_DNA"/>
</dbReference>
<organism evidence="1 2">
    <name type="scientific">Duncaniella muris</name>
    <dbReference type="NCBI Taxonomy" id="2094150"/>
    <lineage>
        <taxon>Bacteria</taxon>
        <taxon>Pseudomonadati</taxon>
        <taxon>Bacteroidota</taxon>
        <taxon>Bacteroidia</taxon>
        <taxon>Bacteroidales</taxon>
        <taxon>Muribaculaceae</taxon>
        <taxon>Duncaniella</taxon>
    </lineage>
</organism>
<dbReference type="Proteomes" id="UP000244905">
    <property type="component" value="Unassembled WGS sequence"/>
</dbReference>
<evidence type="ECO:0000313" key="2">
    <source>
        <dbReference type="Proteomes" id="UP000244905"/>
    </source>
</evidence>
<protein>
    <submittedName>
        <fullName evidence="1">Uncharacterized protein</fullName>
    </submittedName>
</protein>
<accession>A0A2V1ISG8</accession>
<comment type="caution">
    <text evidence="1">The sequence shown here is derived from an EMBL/GenBank/DDBJ whole genome shotgun (WGS) entry which is preliminary data.</text>
</comment>
<reference evidence="2" key="1">
    <citation type="submission" date="2018-02" db="EMBL/GenBank/DDBJ databases">
        <authorList>
            <person name="Clavel T."/>
            <person name="Strowig T."/>
        </authorList>
    </citation>
    <scope>NUCLEOTIDE SEQUENCE [LARGE SCALE GENOMIC DNA]</scope>
    <source>
        <strain evidence="2">DSM 103720</strain>
    </source>
</reference>
<name>A0A2V1ISG8_9BACT</name>
<gene>
    <name evidence="1" type="ORF">C5O23_02235</name>
</gene>
<evidence type="ECO:0000313" key="1">
    <source>
        <dbReference type="EMBL" id="PWB03979.1"/>
    </source>
</evidence>
<dbReference type="AlphaFoldDB" id="A0A2V1ISG8"/>
<proteinExistence type="predicted"/>
<sequence length="65" mass="7520">MQICVTKCVFYGDVALKLLFWWRFRAVRQIVKKAVQNSAEISERPVSFGSPGYCRAPFMDDAFLK</sequence>